<proteinExistence type="predicted"/>
<evidence type="ECO:0000313" key="3">
    <source>
        <dbReference type="Proteomes" id="UP000747542"/>
    </source>
</evidence>
<dbReference type="EMBL" id="JAHLQT010014894">
    <property type="protein sequence ID" value="KAG7170158.1"/>
    <property type="molecule type" value="Genomic_DNA"/>
</dbReference>
<gene>
    <name evidence="2" type="ORF">Hamer_G012403</name>
</gene>
<dbReference type="InterPro" id="IPR009057">
    <property type="entry name" value="Homeodomain-like_sf"/>
</dbReference>
<reference evidence="2" key="1">
    <citation type="journal article" date="2021" name="Sci. Adv.">
        <title>The American lobster genome reveals insights on longevity, neural, and immune adaptations.</title>
        <authorList>
            <person name="Polinski J.M."/>
            <person name="Zimin A.V."/>
            <person name="Clark K.F."/>
            <person name="Kohn A.B."/>
            <person name="Sadowski N."/>
            <person name="Timp W."/>
            <person name="Ptitsyn A."/>
            <person name="Khanna P."/>
            <person name="Romanova D.Y."/>
            <person name="Williams P."/>
            <person name="Greenwood S.J."/>
            <person name="Moroz L.L."/>
            <person name="Walt D.R."/>
            <person name="Bodnar A.G."/>
        </authorList>
    </citation>
    <scope>NUCLEOTIDE SEQUENCE</scope>
    <source>
        <strain evidence="2">GMGI-L3</strain>
    </source>
</reference>
<comment type="caution">
    <text evidence="2">The sequence shown here is derived from an EMBL/GenBank/DDBJ whole genome shotgun (WGS) entry which is preliminary data.</text>
</comment>
<comment type="subcellular location">
    <subcellularLocation>
        <location evidence="1">Nucleus</location>
    </subcellularLocation>
</comment>
<dbReference type="Proteomes" id="UP000747542">
    <property type="component" value="Unassembled WGS sequence"/>
</dbReference>
<sequence length="86" mass="9669">MCCGSPAVRLVLWESCCGLMEYCLEQCAMGVVLGQFVRMRNAGLCVSEIARQKGVSRSIMRRGLQRFEESSNLTDLPRSGRPRRLD</sequence>
<dbReference type="SUPFAM" id="SSF46689">
    <property type="entry name" value="Homeodomain-like"/>
    <property type="match status" value="1"/>
</dbReference>
<keyword evidence="3" id="KW-1185">Reference proteome</keyword>
<accession>A0A8J5KEU1</accession>
<protein>
    <submittedName>
        <fullName evidence="2">Uncharacterized protein</fullName>
    </submittedName>
</protein>
<organism evidence="2 3">
    <name type="scientific">Homarus americanus</name>
    <name type="common">American lobster</name>
    <dbReference type="NCBI Taxonomy" id="6706"/>
    <lineage>
        <taxon>Eukaryota</taxon>
        <taxon>Metazoa</taxon>
        <taxon>Ecdysozoa</taxon>
        <taxon>Arthropoda</taxon>
        <taxon>Crustacea</taxon>
        <taxon>Multicrustacea</taxon>
        <taxon>Malacostraca</taxon>
        <taxon>Eumalacostraca</taxon>
        <taxon>Eucarida</taxon>
        <taxon>Decapoda</taxon>
        <taxon>Pleocyemata</taxon>
        <taxon>Astacidea</taxon>
        <taxon>Nephropoidea</taxon>
        <taxon>Nephropidae</taxon>
        <taxon>Homarus</taxon>
    </lineage>
</organism>
<dbReference type="AlphaFoldDB" id="A0A8J5KEU1"/>
<name>A0A8J5KEU1_HOMAM</name>
<evidence type="ECO:0000256" key="1">
    <source>
        <dbReference type="ARBA" id="ARBA00004123"/>
    </source>
</evidence>
<evidence type="ECO:0000313" key="2">
    <source>
        <dbReference type="EMBL" id="KAG7170158.1"/>
    </source>
</evidence>
<dbReference type="GO" id="GO:0005634">
    <property type="term" value="C:nucleus"/>
    <property type="evidence" value="ECO:0007669"/>
    <property type="project" value="UniProtKB-SubCell"/>
</dbReference>